<dbReference type="SUPFAM" id="SSF51621">
    <property type="entry name" value="Phosphoenolpyruvate/pyruvate domain"/>
    <property type="match status" value="1"/>
</dbReference>
<proteinExistence type="predicted"/>
<keyword evidence="4" id="KW-1185">Reference proteome</keyword>
<keyword evidence="3" id="KW-0670">Pyruvate</keyword>
<accession>A0A0C1L7Z9</accession>
<dbReference type="EMBL" id="JSVC01000005">
    <property type="protein sequence ID" value="KIC95741.1"/>
    <property type="molecule type" value="Genomic_DNA"/>
</dbReference>
<reference evidence="3 4" key="1">
    <citation type="submission" date="2014-11" db="EMBL/GenBank/DDBJ databases">
        <title>Genome sequence of Flavihumibacter solisilvae 3-3.</title>
        <authorList>
            <person name="Zhou G."/>
            <person name="Li M."/>
            <person name="Wang G."/>
        </authorList>
    </citation>
    <scope>NUCLEOTIDE SEQUENCE [LARGE SCALE GENOMIC DNA]</scope>
    <source>
        <strain evidence="3 4">3-3</strain>
    </source>
</reference>
<comment type="function">
    <text evidence="1">Forms oxaloacetate, a four-carbon dicarboxylic acid source for the tricarboxylic acid cycle.</text>
</comment>
<evidence type="ECO:0000256" key="1">
    <source>
        <dbReference type="ARBA" id="ARBA00003670"/>
    </source>
</evidence>
<dbReference type="InterPro" id="IPR015813">
    <property type="entry name" value="Pyrv/PenolPyrv_kinase-like_dom"/>
</dbReference>
<dbReference type="STRING" id="1349421.OI18_05305"/>
<comment type="caution">
    <text evidence="3">The sequence shown here is derived from an EMBL/GenBank/DDBJ whole genome shotgun (WGS) entry which is preliminary data.</text>
</comment>
<dbReference type="PANTHER" id="PTHR30523:SF6">
    <property type="entry name" value="PHOSPHOENOLPYRUVATE CARBOXYLASE"/>
    <property type="match status" value="1"/>
</dbReference>
<gene>
    <name evidence="3" type="ORF">OI18_05305</name>
</gene>
<evidence type="ECO:0000313" key="3">
    <source>
        <dbReference type="EMBL" id="KIC95741.1"/>
    </source>
</evidence>
<protein>
    <recommendedName>
        <fullName evidence="2">Phosphoenolpyruvate carboxylase</fullName>
    </recommendedName>
</protein>
<organism evidence="3 4">
    <name type="scientific">Flavihumibacter solisilvae</name>
    <dbReference type="NCBI Taxonomy" id="1349421"/>
    <lineage>
        <taxon>Bacteria</taxon>
        <taxon>Pseudomonadati</taxon>
        <taxon>Bacteroidota</taxon>
        <taxon>Chitinophagia</taxon>
        <taxon>Chitinophagales</taxon>
        <taxon>Chitinophagaceae</taxon>
        <taxon>Flavihumibacter</taxon>
    </lineage>
</organism>
<dbReference type="GO" id="GO:0005829">
    <property type="term" value="C:cytosol"/>
    <property type="evidence" value="ECO:0007669"/>
    <property type="project" value="TreeGrafter"/>
</dbReference>
<dbReference type="GO" id="GO:0008964">
    <property type="term" value="F:phosphoenolpyruvate carboxylase activity"/>
    <property type="evidence" value="ECO:0007669"/>
    <property type="project" value="InterPro"/>
</dbReference>
<evidence type="ECO:0000313" key="4">
    <source>
        <dbReference type="Proteomes" id="UP000031408"/>
    </source>
</evidence>
<dbReference type="InterPro" id="IPR021135">
    <property type="entry name" value="PEP_COase"/>
</dbReference>
<name>A0A0C1L7Z9_9BACT</name>
<dbReference type="PRINTS" id="PR00150">
    <property type="entry name" value="PEPCARBXLASE"/>
</dbReference>
<evidence type="ECO:0000256" key="2">
    <source>
        <dbReference type="ARBA" id="ARBA00022419"/>
    </source>
</evidence>
<dbReference type="GO" id="GO:0006099">
    <property type="term" value="P:tricarboxylic acid cycle"/>
    <property type="evidence" value="ECO:0007669"/>
    <property type="project" value="InterPro"/>
</dbReference>
<dbReference type="Proteomes" id="UP000031408">
    <property type="component" value="Unassembled WGS sequence"/>
</dbReference>
<dbReference type="Pfam" id="PF00311">
    <property type="entry name" value="PEPcase"/>
    <property type="match status" value="2"/>
</dbReference>
<dbReference type="OrthoDB" id="9768133at2"/>
<sequence length="862" mass="97703">MDPAALQQFKSEVALKFQLYNSLFTSLPFHRIEKTGILLSMLLNVCEEGYKKKKSPVQIMDEFFSMHTTYRNEQEQTDLLFRFVQYVERQVVLFDALEDAAFSKVNDLSGPGSLKQLKGILERTDAIADGHDHTKHADQFSVKLVLTAHPTQFYPGSVLGIINDLSKALQENNTTLVNTYLQQLGKTPFFKKQKPTPFDEAMSLIWYLDNVFYPAVGRILTYAANELQPWINADQPMLQLGFWPGGDRDGNPFVTVDTTLQVAATLRSSIVKSYYMDVRRLKRRLTFKETDQLIAQLEKQLYNEVFSEGAQLELTADGMIQQLKQIRDTLVYQHNGLFANLVDNLIQKMHAFGLYYASLDVRQDSSVHVSLFRSLQQYFKLFPADYDQLEEGQRLELLSRLSPLPAEAKLQEPLHEDALNSVKAIATIQQQNGERGCHRYIISQCNSASSVMEVYGLFLLGGWKPESMSIDIVPLFETIDDLKSAGEIMEKLYRLPVYREHLQRRKNRQTIMLGFSDGTKDGGYLMANYSILKAKQSLTSLSEKYGIDVLFFDGRGGPPARGGGKTQKFYASMGNDVSGKEIQLTIQGQTISSNFGTIDAAQFNMEQLLNAGLSSYLREKDEPTMEPEEQELLSRLAADGFKSYVSLKEHPEFVNYLANASPLRFYAETNIGSRPAKRGSATRLSLKDLRAIPFVGAWSQLKQNVTGYYGVGTALQLAEQRGQWKQVKDLYQHSLFFRTLIDNCEMAMLKCHFPLTSHLADHPAFGEIWHMIYSEYELTRKYLFQLSGKTELMADYPVEQLSVQMRERIVLPLTTIQQYAISKVREMEGANGQGPAAAIRATYEKLVMRSSFGIINAGRNSA</sequence>
<dbReference type="AlphaFoldDB" id="A0A0C1L7Z9"/>
<dbReference type="GO" id="GO:0015977">
    <property type="term" value="P:carbon fixation"/>
    <property type="evidence" value="ECO:0007669"/>
    <property type="project" value="InterPro"/>
</dbReference>
<dbReference type="PANTHER" id="PTHR30523">
    <property type="entry name" value="PHOSPHOENOLPYRUVATE CARBOXYLASE"/>
    <property type="match status" value="1"/>
</dbReference>